<gene>
    <name evidence="1" type="ORF">2050HW_00193</name>
</gene>
<dbReference type="Proteomes" id="UP000223363">
    <property type="component" value="Segment"/>
</dbReference>
<keyword evidence="2" id="KW-1185">Reference proteome</keyword>
<dbReference type="EMBL" id="MF285618">
    <property type="protein sequence ID" value="ATA65528.1"/>
    <property type="molecule type" value="Genomic_DNA"/>
</dbReference>
<sequence length="140" mass="16000">MFEMIGNFLNGCPRSFITTDGSVTLEEMKGWFGNGYNIVVFTPPEDTSKSRSYLAKMFEQDAAELESEEGENKIYFYESEETDSYLDMAILVSTDALVEFSRYIDVDDKNFSYINATIKKCRGYESYGKVTLQLPMGYPL</sequence>
<accession>A0A289ZTZ1</accession>
<proteinExistence type="predicted"/>
<evidence type="ECO:0000313" key="1">
    <source>
        <dbReference type="EMBL" id="ATA65528.1"/>
    </source>
</evidence>
<name>A0A289ZTZ1_9CAUD</name>
<reference evidence="2" key="1">
    <citation type="submission" date="2017-06" db="EMBL/GenBank/DDBJ databases">
        <authorList>
            <person name="Zhao X."/>
        </authorList>
    </citation>
    <scope>NUCLEOTIDE SEQUENCE [LARGE SCALE GENOMIC DNA]</scope>
</reference>
<protein>
    <submittedName>
        <fullName evidence="1">Uncharacterized protein</fullName>
    </submittedName>
</protein>
<organism evidence="1 2">
    <name type="scientific">Serratia phage vB_SmaM_ 2050HW</name>
    <dbReference type="NCBI Taxonomy" id="2024252"/>
    <lineage>
        <taxon>Viruses</taxon>
        <taxon>Duplodnaviria</taxon>
        <taxon>Heunggongvirae</taxon>
        <taxon>Uroviricota</taxon>
        <taxon>Caudoviricetes</taxon>
        <taxon>Chimalliviridae</taxon>
        <taxon>Moabitevirus</taxon>
        <taxon>Moabitevirus mv2050HW</taxon>
    </lineage>
</organism>
<evidence type="ECO:0000313" key="2">
    <source>
        <dbReference type="Proteomes" id="UP000223363"/>
    </source>
</evidence>